<accession>A0A9D9HTX7</accession>
<dbReference type="SUPFAM" id="SSF55271">
    <property type="entry name" value="DNA repair protein MutS, domain I"/>
    <property type="match status" value="1"/>
</dbReference>
<dbReference type="Proteomes" id="UP000823641">
    <property type="component" value="Unassembled WGS sequence"/>
</dbReference>
<sequence length="95" mass="10646">METNNQNQEKSLLESYNWMKSKHPDAVFLFRSGDSYEAYKGDAERIGHTLSIGVSKESVGDMGTIPVVSFPMADLDVNLPKLIRKGLRVAICDKR</sequence>
<dbReference type="Pfam" id="PF01624">
    <property type="entry name" value="MutS_I"/>
    <property type="match status" value="1"/>
</dbReference>
<dbReference type="Gene3D" id="3.40.1170.10">
    <property type="entry name" value="DNA repair protein MutS, domain I"/>
    <property type="match status" value="1"/>
</dbReference>
<protein>
    <recommendedName>
        <fullName evidence="1">DNA mismatch repair protein MutS-like N-terminal domain-containing protein</fullName>
    </recommendedName>
</protein>
<evidence type="ECO:0000259" key="1">
    <source>
        <dbReference type="Pfam" id="PF01624"/>
    </source>
</evidence>
<dbReference type="InterPro" id="IPR016151">
    <property type="entry name" value="DNA_mismatch_repair_MutS_N"/>
</dbReference>
<dbReference type="GO" id="GO:0005524">
    <property type="term" value="F:ATP binding"/>
    <property type="evidence" value="ECO:0007669"/>
    <property type="project" value="InterPro"/>
</dbReference>
<dbReference type="AlphaFoldDB" id="A0A9D9HTX7"/>
<dbReference type="GO" id="GO:0030983">
    <property type="term" value="F:mismatched DNA binding"/>
    <property type="evidence" value="ECO:0007669"/>
    <property type="project" value="InterPro"/>
</dbReference>
<dbReference type="InterPro" id="IPR007695">
    <property type="entry name" value="DNA_mismatch_repair_MutS-lik_N"/>
</dbReference>
<proteinExistence type="predicted"/>
<evidence type="ECO:0000313" key="3">
    <source>
        <dbReference type="Proteomes" id="UP000823641"/>
    </source>
</evidence>
<reference evidence="2" key="1">
    <citation type="submission" date="2020-10" db="EMBL/GenBank/DDBJ databases">
        <authorList>
            <person name="Gilroy R."/>
        </authorList>
    </citation>
    <scope>NUCLEOTIDE SEQUENCE</scope>
    <source>
        <strain evidence="2">G3-3990</strain>
    </source>
</reference>
<reference evidence="2" key="2">
    <citation type="journal article" date="2021" name="PeerJ">
        <title>Extensive microbial diversity within the chicken gut microbiome revealed by metagenomics and culture.</title>
        <authorList>
            <person name="Gilroy R."/>
            <person name="Ravi A."/>
            <person name="Getino M."/>
            <person name="Pursley I."/>
            <person name="Horton D.L."/>
            <person name="Alikhan N.F."/>
            <person name="Baker D."/>
            <person name="Gharbi K."/>
            <person name="Hall N."/>
            <person name="Watson M."/>
            <person name="Adriaenssens E.M."/>
            <person name="Foster-Nyarko E."/>
            <person name="Jarju S."/>
            <person name="Secka A."/>
            <person name="Antonio M."/>
            <person name="Oren A."/>
            <person name="Chaudhuri R.R."/>
            <person name="La Ragione R."/>
            <person name="Hildebrand F."/>
            <person name="Pallen M.J."/>
        </authorList>
    </citation>
    <scope>NUCLEOTIDE SEQUENCE</scope>
    <source>
        <strain evidence="2">G3-3990</strain>
    </source>
</reference>
<name>A0A9D9HTX7_9BACT</name>
<evidence type="ECO:0000313" key="2">
    <source>
        <dbReference type="EMBL" id="MBO8460147.1"/>
    </source>
</evidence>
<feature type="domain" description="DNA mismatch repair protein MutS-like N-terminal" evidence="1">
    <location>
        <begin position="12"/>
        <end position="94"/>
    </location>
</feature>
<dbReference type="GO" id="GO:0006298">
    <property type="term" value="P:mismatch repair"/>
    <property type="evidence" value="ECO:0007669"/>
    <property type="project" value="InterPro"/>
</dbReference>
<dbReference type="EMBL" id="JADIMG010000072">
    <property type="protein sequence ID" value="MBO8460147.1"/>
    <property type="molecule type" value="Genomic_DNA"/>
</dbReference>
<gene>
    <name evidence="2" type="ORF">IAA73_07445</name>
</gene>
<comment type="caution">
    <text evidence="2">The sequence shown here is derived from an EMBL/GenBank/DDBJ whole genome shotgun (WGS) entry which is preliminary data.</text>
</comment>
<organism evidence="2 3">
    <name type="scientific">Candidatus Gallipaludibacter merdavium</name>
    <dbReference type="NCBI Taxonomy" id="2840839"/>
    <lineage>
        <taxon>Bacteria</taxon>
        <taxon>Pseudomonadati</taxon>
        <taxon>Bacteroidota</taxon>
        <taxon>Bacteroidia</taxon>
        <taxon>Bacteroidales</taxon>
        <taxon>Candidatus Gallipaludibacter</taxon>
    </lineage>
</organism>